<proteinExistence type="predicted"/>
<dbReference type="PANTHER" id="PTHR13343:SF18">
    <property type="entry name" value="PENTATRICOPEPTIDE REPEAT (PPR) SUPERFAMILY PROTEIN"/>
    <property type="match status" value="1"/>
</dbReference>
<accession>A0A438I6M9</accession>
<dbReference type="EMBL" id="QGNW01000138">
    <property type="protein sequence ID" value="RVW92368.1"/>
    <property type="molecule type" value="Genomic_DNA"/>
</dbReference>
<organism evidence="1 2">
    <name type="scientific">Vitis vinifera</name>
    <name type="common">Grape</name>
    <dbReference type="NCBI Taxonomy" id="29760"/>
    <lineage>
        <taxon>Eukaryota</taxon>
        <taxon>Viridiplantae</taxon>
        <taxon>Streptophyta</taxon>
        <taxon>Embryophyta</taxon>
        <taxon>Tracheophyta</taxon>
        <taxon>Spermatophyta</taxon>
        <taxon>Magnoliopsida</taxon>
        <taxon>eudicotyledons</taxon>
        <taxon>Gunneridae</taxon>
        <taxon>Pentapetalae</taxon>
        <taxon>rosids</taxon>
        <taxon>Vitales</taxon>
        <taxon>Vitaceae</taxon>
        <taxon>Viteae</taxon>
        <taxon>Vitis</taxon>
    </lineage>
</organism>
<protein>
    <submittedName>
        <fullName evidence="1">Uncharacterized protein</fullName>
    </submittedName>
</protein>
<reference evidence="1 2" key="1">
    <citation type="journal article" date="2018" name="PLoS Genet.">
        <title>Population sequencing reveals clonal diversity and ancestral inbreeding in the grapevine cultivar Chardonnay.</title>
        <authorList>
            <person name="Roach M.J."/>
            <person name="Johnson D.L."/>
            <person name="Bohlmann J."/>
            <person name="van Vuuren H.J."/>
            <person name="Jones S.J."/>
            <person name="Pretorius I.S."/>
            <person name="Schmidt S.A."/>
            <person name="Borneman A.R."/>
        </authorList>
    </citation>
    <scope>NUCLEOTIDE SEQUENCE [LARGE SCALE GENOMIC DNA]</scope>
    <source>
        <strain evidence="2">cv. Chardonnay</strain>
        <tissue evidence="1">Leaf</tissue>
    </source>
</reference>
<comment type="caution">
    <text evidence="1">The sequence shown here is derived from an EMBL/GenBank/DDBJ whole genome shotgun (WGS) entry which is preliminary data.</text>
</comment>
<evidence type="ECO:0000313" key="1">
    <source>
        <dbReference type="EMBL" id="RVW92368.1"/>
    </source>
</evidence>
<dbReference type="Proteomes" id="UP000288805">
    <property type="component" value="Unassembled WGS sequence"/>
</dbReference>
<name>A0A438I6M9_VITVI</name>
<dbReference type="InterPro" id="IPR037119">
    <property type="entry name" value="Haem_oxidase_HugZ-like_sf"/>
</dbReference>
<gene>
    <name evidence="1" type="ORF">CK203_032469</name>
</gene>
<sequence>MSEGSGVNVHAVNMEYNKEMDHPSNGISMVGCLRPAFIDEEPYLRRLFSCEDSDGYTSDWKGTYIAFMMAIFSVISLQDFQDAEPDVLVHSTKAIVEHFTENGTWFNVALKALCKKKGFHVEGANLIGVDSLGMDVRVFTGVEIQTHRFSFKVRVCKPL</sequence>
<dbReference type="AlphaFoldDB" id="A0A438I6M9"/>
<dbReference type="PANTHER" id="PTHR13343">
    <property type="entry name" value="CREG1 PROTEIN"/>
    <property type="match status" value="1"/>
</dbReference>
<evidence type="ECO:0000313" key="2">
    <source>
        <dbReference type="Proteomes" id="UP000288805"/>
    </source>
</evidence>
<dbReference type="Gene3D" id="3.20.180.10">
    <property type="entry name" value="PNP-oxidase-like"/>
    <property type="match status" value="1"/>
</dbReference>